<comment type="caution">
    <text evidence="15">The sequence shown here is derived from an EMBL/GenBank/DDBJ whole genome shotgun (WGS) entry which is preliminary data.</text>
</comment>
<dbReference type="GO" id="GO:0003774">
    <property type="term" value="F:cytoskeletal motor activity"/>
    <property type="evidence" value="ECO:0007669"/>
    <property type="project" value="InterPro"/>
</dbReference>
<dbReference type="NCBIfam" id="TIGR00202">
    <property type="entry name" value="csrA"/>
    <property type="match status" value="1"/>
</dbReference>
<dbReference type="SMART" id="SM00858">
    <property type="entry name" value="SAF"/>
    <property type="match status" value="1"/>
</dbReference>
<dbReference type="Pfam" id="PF22692">
    <property type="entry name" value="LlgE_F_G_D1"/>
    <property type="match status" value="1"/>
</dbReference>
<sequence>MAYIALQSASTGLSALSTNLDVIANNLANVNTDGFRASRVNFEDLMYQQRAMPGVENTDGDRKPTGFFVGLGTRISGTQFDLRPGSPINTGNPLDVTIEGPRGYFQVIVEDDRAEGGIAYTRSGNFTVNSEGDLVLASSEGRLLEPNINIPDGVTGISVGATGIVEGLLPGDAEPTEFGQIMLVDFTNPGGLIPLGETLFAESAGSGTPIESEPGENGIGRLISGFIELLASILLALSFAHAAFAGGITLKRAARLQAGETLTLGEIARLTEDVDRELRAVPVALPGDAGGAVTLTLEDVRAALRDAGRDPSRYALSGSSCAIRVIRPEAAEAPAVAPVEAAWTPSNDEHSFHTRIRRILEEHYAAEGPDLRVSWQDRDHGFLDRTDPNVRLVVEPLSTGDAARAALLVRLWRDDAIIETHTLRADIEIRRTLWYAARDIRRGDTISDADLRAERGFSRPDGNDLIETADEAVGMIARKTVREGVAILRSHTEPPLLVERGQIITLYCMRGSIEVRTTVRAREDGVHGEVIEIQKPGSRETMFARVDGPSDHPMNTTRTIAATALLALAAGSANAQSLYEVGQPQRDPLRGNVGPQTSGPTDSPTAGIALHDVSLFAITPPEPRVFQENDLVTVIVSERSQTERSQSLETEKEYDLEGELSNFLDLSELLEGRFVNDDDDNFPQIGLDLSNEFNGEGDYEREDRVTDRITARVVEVKPNGTLLLEARRTIKTDEEESVVSLSGICRQEDVTTNNTVQSNQLFDLALVAENEGEIRKTAKPGLIKQATTVRDLVRLDGHGEARIWGLGFVTGLPGTGDPLTTLPLARQLAALMERGGNPVPNLEELAAGQNIAMVMVTCDVPGEGARSGDAFNCTVTSLHNAQSLEGGELFITPLNGPMKSHGVFAMAAGPVSIEGVTPTRGVVRNGAKMIIDHVPTVIQPDGSLELLVQPEYAGWSMTRLIADAINSDQEGLGSNGEIIARAMNERSVIVTIPEAEFQSGVPANFIANILEIYIDPTLLSLPAKVLINERAGIITITGNVEISPATITHKDLVITTVVPEPPVDPVNPRLETTRWHNITTRPDDRRSMASLIDLQNALKDLDVPVVDQIAILKQLHRSGHLHAEFVIRANPTPANAARSIASADRRPGTASFRERLEAERALTDPAQIAKAEARRELEESSREKAEEFVAQALVYPMLKEARESDMAWGPFQQGKHEKALSWLIDERVAQDIVGAKNFPLVDRVAESLIETRRVMNKTTPTRAPMAVLSPEQTLRELDRLVTNLETQYGAMLQAVEAHEKAMRVADSATMATCVARENEAVQAIAELDKRRAHIVSLYKKSNGITAQNDGAEPLTITAIARRIGGESGGRLAARAEELRGLIGRVRTKTDALHMAAKMLGAHMDGLMRQVMQMLNHAQVYSRGGSERAMGLTNSLFIGQTALTASQIALQVTGNNIANVSTPGFHRQVVTLEPTRGGFIGNRATIGRGVELSRIARAIDPALQNRLRSTISDQQAAQIGQAALAQLEALTNELTGRDLSTQLSTFFNAFSEVANDPTSAVVREAAVENGAALTSFIRGLREDVLRTRDQLDAQLRGAVERADGLLTEIADLNKAVVLAELGGNNGEDGNLRDQRDFLINELSALLDISVQERESGAVDIFVDSKPVVLGAESRGLELRVRSTDDELLVEVITTESQEVSNITSGQIGALLDQRDNEVDRTLDDIDELAAAIIHEVNRLHTSGRPTSRITDLTGTRRVPPADRALAFNDPTNETFADLPFRVRNGSFEVVVHDGNGNASTTVIEVDLDGIDATGAAGFTDDTSLDDIVAALDAISNLNASLDSAGQIRLTTDAGFDVSFGNDTSGALAVLGVNTFFSGEDGATIAVRQALRDDSGLLSVGADDGINGTALSIAQLRTTGVQSLNGGTLIDRWLQSVEETAVRFNSTNTRAQALNTVRQSLEAQEAAVGGVSLDEESLNLITYQQQFTGAFDMGGIPSNISRVPNLLATQLISRNVTSSNLGLLRLQEQLSSGQRLNRPSDDAVASSIVSTLDLRLEEGEQRGRNLSHASSVLNTIDQALAELNNSVVEARSIASSEIGVGSDESTRSAQAAVIDSLLDGVFRTLNSSFGSLRLFGGERTATNPVERFDSGFRYTGAGEGLFTDLGGGIEFPITIGADDAVGAVSARVRGDVDLNPILTVDTRLTDLRGPDGPVDNLGSVEISIDNGGGPVTVIADFSEAETIGDVVDIIESNIRATDPGALAGGYPGGVSVINDRVELSGLNAGYTIIFNDGATGDTARSLGLDNALFTSASRSNPDPNADLNPRVTERTTVAALNPATAVDPGTITIRNGGRVGTVTVTPATTIGELREAIDRLDIGARLEIDADGDTINIVNELSGSRLSVEEGGNLTATTLGVRTFAQTTPLSAFNDGRGVEIADGETDPTTGLPDPDRNVDFEITLADGSQFTVDLEPADIVDVSTLLTKINAEATTAGFGAVFNATLSTGSNGIVFEDTTGGGGAVSVESLNGYAAEDLGLLNATFTAGAPATLQAEDRATVRVDSLFTALIDLREALTSNDERGITFAGDRLEEDIDRLVTTRALVGSRASRVDDEVVRLEDTTLLDTSIRSQLIDLDYVDASTKFSLLQTQLQVHTARFGAIEINEDRIITFPKGLLGFSEQKRYCLLQPNDDACFFWLQCLDDPNLAFVITDPNLFVKDYSVPVRDDQLESLKLADLGDAQVFVIVNKVGTMLTGNLQGPLVINTLDRVGEQFVLAEKRWTTRHELVSLKQPARSAGDDTRRMIRRDNTITDPRRDSTMLVLSRQRDETIMIGDDVEITVVDIRGDKVRLGITAPTSIAVHRKEVYEAIREENRKAASLDGDAMPDLATAPKPVAPKRSASNSLRRIDMTRINTNVASLFAQRNLNRSNIDLENRLQRLATGLRINRGADDPAGLIVSERLRTELRGIEQGIKNSERATNVIATAEGALAEVSELLNSIKALVVEAANSGAFSAEEIEANQLQIDSALDSITRISNTSSFAGLKLLNGSLAYRVSGIDQTNIIKSQIFGANFGDRTTIDVDVEVIGSAQQANLFLRTSSFPAISQIPSTVVLEVAGPRGVQELSFPSGTDIDRIVQAINERVAITGVSASRVSATDASSGLVFNSVDYGSEAFVSIRKLSGGTTFDFASLTNNDPGPIDWTGGTNITLADTDFGKDVETLVNGAFVRGRGLDVTLRDPSLDLKVTLDATFATTISGTPEDFVITGGGALYQLGPQVNAQQQVSVGIASIAATRLGGALVTKTDGTQEVQFLSSLKEGGDNALSSGNFLNASTILDQAIDEISQARGRFGAFERNVLQTNIRSLQAGLENITSSESIIRDADFAEETSALTRSQILTQAGTSVLATANTNDPAQTVTLNPEKTPTDSCDTGTRRSPHHERAPRAPPPRGAVPRGNECHGGRSTYRAKRHLGRARSTRDTQGGSDPMTRINTNVNSLIAQRVLTQNNQSLSQSLERLSTGLRINRAADGPAGLIASQNLRAEQAGLSNAISNAERADQVVNIAEGGLTEVSGLLTELQGLVTASANTAGLSQEEKEANQLQIDSILQTIDRLAESTSFQGEKLLNGSFDYETTAVAATVDSFSVNRAKLGFGETRDVDVLVTQSAQQGALALSFGGAIDLTNATSAFVIELTGAKGSRELSFSSGTTLADFAAAINTFKEVTGVSALVSGAGHVRLDTVGLGSDEFVTVKVINDGGETGAIVSKDTTDVDAIGGAGSTTTAFTAAGNGITDEGQDIAGTINGVTLVGSGTTGRINTEFLDIEIDLTTAGAQALANISALQITGGGADFQLAGDVNIAGKTSLGIGNVAARGLGRTDDSGTARFLSDLGSGASLNVVDGDTTKAQEVLDAAIREVSGLRGRLGSFQSNTVGATIRSLGVSLENSTAAESIIRDADFATETAGLTRAQILSQSATQALTLSNSQPQAALALLG</sequence>
<evidence type="ECO:0000259" key="14">
    <source>
        <dbReference type="SMART" id="SM00858"/>
    </source>
</evidence>
<keyword evidence="10" id="KW-0694">RNA-binding</keyword>
<dbReference type="SUPFAM" id="SSF117130">
    <property type="entry name" value="CsrA-like"/>
    <property type="match status" value="1"/>
</dbReference>
<dbReference type="Pfam" id="PF13144">
    <property type="entry name" value="ChapFlgA"/>
    <property type="match status" value="1"/>
</dbReference>
<dbReference type="SUPFAM" id="SSF117143">
    <property type="entry name" value="Flagellar hook protein flgE"/>
    <property type="match status" value="1"/>
</dbReference>
<dbReference type="InterPro" id="IPR020013">
    <property type="entry name" value="Flagellar_FlgE/F/G"/>
</dbReference>
<keyword evidence="7" id="KW-0964">Secreted</keyword>
<keyword evidence="6" id="KW-0678">Repressor</keyword>
<dbReference type="InterPro" id="IPR003775">
    <property type="entry name" value="Flagellar_assembly_factor_FliW"/>
</dbReference>
<dbReference type="InterPro" id="IPR001782">
    <property type="entry name" value="Flag_FlgI"/>
</dbReference>
<gene>
    <name evidence="15" type="primary">flgG</name>
    <name evidence="15" type="ORF">SNEC2469_LOCUS6288</name>
</gene>
<keyword evidence="5" id="KW-0963">Cytoplasm</keyword>
<comment type="subcellular location">
    <subcellularLocation>
        <location evidence="1">Bacterial flagellum</location>
    </subcellularLocation>
    <subcellularLocation>
        <location evidence="2">Membrane</location>
    </subcellularLocation>
    <subcellularLocation>
        <location evidence="3">Secreted</location>
    </subcellularLocation>
</comment>
<evidence type="ECO:0000256" key="2">
    <source>
        <dbReference type="ARBA" id="ARBA00004370"/>
    </source>
</evidence>
<evidence type="ECO:0000256" key="6">
    <source>
        <dbReference type="ARBA" id="ARBA00022491"/>
    </source>
</evidence>
<dbReference type="InterPro" id="IPR001444">
    <property type="entry name" value="Flag_bb_rod_N"/>
</dbReference>
<dbReference type="HAMAP" id="MF_00167">
    <property type="entry name" value="CsrA"/>
    <property type="match status" value="1"/>
</dbReference>
<dbReference type="Gene3D" id="2.60.40.4380">
    <property type="entry name" value="Translational regulator CsrA"/>
    <property type="match status" value="1"/>
</dbReference>
<dbReference type="GO" id="GO:0006402">
    <property type="term" value="P:mRNA catabolic process"/>
    <property type="evidence" value="ECO:0007669"/>
    <property type="project" value="InterPro"/>
</dbReference>
<dbReference type="NCBIfam" id="TIGR03506">
    <property type="entry name" value="FlgEFG_subfam"/>
    <property type="match status" value="1"/>
</dbReference>
<comment type="similarity">
    <text evidence="4">Belongs to the flagella basal body rod proteins family.</text>
</comment>
<feature type="compositionally biased region" description="Basic residues" evidence="13">
    <location>
        <begin position="3460"/>
        <end position="3470"/>
    </location>
</feature>
<dbReference type="Pfam" id="PF22638">
    <property type="entry name" value="FlgK_D1"/>
    <property type="match status" value="1"/>
</dbReference>
<evidence type="ECO:0000256" key="13">
    <source>
        <dbReference type="SAM" id="MobiDB-lite"/>
    </source>
</evidence>
<dbReference type="FunFam" id="2.60.40.4380:FF:000002">
    <property type="entry name" value="Translational regulator CsrA"/>
    <property type="match status" value="1"/>
</dbReference>
<dbReference type="InterPro" id="IPR019776">
    <property type="entry name" value="Flagellar_basal_body_rod_CS"/>
</dbReference>
<keyword evidence="8" id="KW-0732">Signal</keyword>
<dbReference type="InterPro" id="IPR017585">
    <property type="entry name" value="SAF_FlgA"/>
</dbReference>
<dbReference type="GO" id="GO:0016020">
    <property type="term" value="C:membrane"/>
    <property type="evidence" value="ECO:0007669"/>
    <property type="project" value="UniProtKB-SubCell"/>
</dbReference>
<dbReference type="EMBL" id="CAJNJA010011119">
    <property type="protein sequence ID" value="CAE7266679.1"/>
    <property type="molecule type" value="Genomic_DNA"/>
</dbReference>
<dbReference type="NCBIfam" id="TIGR02492">
    <property type="entry name" value="flgK_ends"/>
    <property type="match status" value="1"/>
</dbReference>
<proteinExistence type="inferred from homology"/>
<dbReference type="PANTHER" id="PTHR42792">
    <property type="entry name" value="FLAGELLIN"/>
    <property type="match status" value="1"/>
</dbReference>
<dbReference type="Pfam" id="PF02599">
    <property type="entry name" value="CsrA"/>
    <property type="match status" value="1"/>
</dbReference>
<dbReference type="InterPro" id="IPR042187">
    <property type="entry name" value="Flagellin_C_sub2"/>
</dbReference>
<feature type="compositionally biased region" description="Polar residues" evidence="13">
    <location>
        <begin position="594"/>
        <end position="603"/>
    </location>
</feature>
<dbReference type="InterPro" id="IPR036107">
    <property type="entry name" value="CsrA_sf"/>
</dbReference>
<dbReference type="GO" id="GO:0003723">
    <property type="term" value="F:RNA binding"/>
    <property type="evidence" value="ECO:0007669"/>
    <property type="project" value="UniProtKB-KW"/>
</dbReference>
<protein>
    <submittedName>
        <fullName evidence="15">FlgG protein</fullName>
    </submittedName>
</protein>
<dbReference type="SUPFAM" id="SSF64518">
    <property type="entry name" value="Phase 1 flagellin"/>
    <property type="match status" value="5"/>
</dbReference>
<evidence type="ECO:0000313" key="16">
    <source>
        <dbReference type="Proteomes" id="UP000601435"/>
    </source>
</evidence>
<evidence type="ECO:0000256" key="1">
    <source>
        <dbReference type="ARBA" id="ARBA00004365"/>
    </source>
</evidence>
<dbReference type="InterPro" id="IPR003751">
    <property type="entry name" value="CsrA"/>
</dbReference>
<keyword evidence="11" id="KW-0472">Membrane</keyword>
<dbReference type="CDD" id="cd11614">
    <property type="entry name" value="SAF_CpaB_FlgA_like"/>
    <property type="match status" value="1"/>
</dbReference>
<reference evidence="15" key="1">
    <citation type="submission" date="2021-02" db="EMBL/GenBank/DDBJ databases">
        <authorList>
            <person name="Dougan E. K."/>
            <person name="Rhodes N."/>
            <person name="Thang M."/>
            <person name="Chan C."/>
        </authorList>
    </citation>
    <scope>NUCLEOTIDE SEQUENCE</scope>
</reference>
<dbReference type="SUPFAM" id="SSF141457">
    <property type="entry name" value="BH3618-like"/>
    <property type="match status" value="1"/>
</dbReference>
<evidence type="ECO:0000256" key="12">
    <source>
        <dbReference type="ARBA" id="ARBA00023143"/>
    </source>
</evidence>
<feature type="compositionally biased region" description="Polar residues" evidence="13">
    <location>
        <begin position="3474"/>
        <end position="3485"/>
    </location>
</feature>
<keyword evidence="12" id="KW-0975">Bacterial flagellum</keyword>
<dbReference type="Gene3D" id="2.30.30.760">
    <property type="match status" value="1"/>
</dbReference>
<dbReference type="InterPro" id="IPR010810">
    <property type="entry name" value="Flagellin_hook_IN_motif"/>
</dbReference>
<dbReference type="Gene3D" id="2.30.290.10">
    <property type="entry name" value="BH3618-like"/>
    <property type="match status" value="1"/>
</dbReference>
<dbReference type="Pfam" id="PF00460">
    <property type="entry name" value="Flg_bb_rod"/>
    <property type="match status" value="2"/>
</dbReference>
<evidence type="ECO:0000256" key="10">
    <source>
        <dbReference type="ARBA" id="ARBA00022884"/>
    </source>
</evidence>
<dbReference type="InterPro" id="IPR000527">
    <property type="entry name" value="Flag_Lring"/>
</dbReference>
<feature type="compositionally biased region" description="Polar residues" evidence="13">
    <location>
        <begin position="3402"/>
        <end position="3426"/>
    </location>
</feature>
<evidence type="ECO:0000256" key="4">
    <source>
        <dbReference type="ARBA" id="ARBA00009677"/>
    </source>
</evidence>
<dbReference type="Gene3D" id="6.10.10.10">
    <property type="entry name" value="Flagellar export chaperone, C-terminal domain"/>
    <property type="match status" value="2"/>
</dbReference>
<keyword evidence="16" id="KW-1185">Reference proteome</keyword>
<evidence type="ECO:0000256" key="9">
    <source>
        <dbReference type="ARBA" id="ARBA00022845"/>
    </source>
</evidence>
<dbReference type="InterPro" id="IPR037925">
    <property type="entry name" value="FlgE/F/G-like"/>
</dbReference>
<dbReference type="InterPro" id="IPR001492">
    <property type="entry name" value="Flagellin"/>
</dbReference>
<evidence type="ECO:0000256" key="11">
    <source>
        <dbReference type="ARBA" id="ARBA00023136"/>
    </source>
</evidence>
<organism evidence="15 16">
    <name type="scientific">Symbiodinium necroappetens</name>
    <dbReference type="NCBI Taxonomy" id="1628268"/>
    <lineage>
        <taxon>Eukaryota</taxon>
        <taxon>Sar</taxon>
        <taxon>Alveolata</taxon>
        <taxon>Dinophyceae</taxon>
        <taxon>Suessiales</taxon>
        <taxon>Symbiodiniaceae</taxon>
        <taxon>Symbiodinium</taxon>
    </lineage>
</organism>
<dbReference type="Pfam" id="PF00700">
    <property type="entry name" value="Flagellin_C"/>
    <property type="match status" value="2"/>
</dbReference>
<dbReference type="GO" id="GO:0005576">
    <property type="term" value="C:extracellular region"/>
    <property type="evidence" value="ECO:0007669"/>
    <property type="project" value="UniProtKB-SubCell"/>
</dbReference>
<dbReference type="InterPro" id="IPR024046">
    <property type="entry name" value="Flagellar_assmbl_FliW_dom_sf"/>
</dbReference>
<feature type="region of interest" description="Disordered" evidence="13">
    <location>
        <begin position="3402"/>
        <end position="3485"/>
    </location>
</feature>
<dbReference type="PANTHER" id="PTHR42792:SF2">
    <property type="entry name" value="FLAGELLIN"/>
    <property type="match status" value="1"/>
</dbReference>
<dbReference type="InterPro" id="IPR013974">
    <property type="entry name" value="SAF"/>
</dbReference>
<dbReference type="InterPro" id="IPR001029">
    <property type="entry name" value="Flagellin_N"/>
</dbReference>
<dbReference type="NCBIfam" id="TIGR03170">
    <property type="entry name" value="flgA_cterm"/>
    <property type="match status" value="1"/>
</dbReference>
<keyword evidence="9" id="KW-0810">Translation regulation</keyword>
<dbReference type="Pfam" id="PF07196">
    <property type="entry name" value="Flagellin_IN"/>
    <property type="match status" value="1"/>
</dbReference>
<evidence type="ECO:0000256" key="5">
    <source>
        <dbReference type="ARBA" id="ARBA00022490"/>
    </source>
</evidence>
<dbReference type="HAMAP" id="MF_01185">
    <property type="entry name" value="FliW"/>
    <property type="match status" value="1"/>
</dbReference>
<evidence type="ECO:0000256" key="8">
    <source>
        <dbReference type="ARBA" id="ARBA00022729"/>
    </source>
</evidence>
<dbReference type="Pfam" id="PF02623">
    <property type="entry name" value="FliW"/>
    <property type="match status" value="1"/>
</dbReference>
<evidence type="ECO:0000256" key="3">
    <source>
        <dbReference type="ARBA" id="ARBA00004613"/>
    </source>
</evidence>
<dbReference type="Pfam" id="PF02119">
    <property type="entry name" value="FlgI"/>
    <property type="match status" value="1"/>
</dbReference>
<dbReference type="InterPro" id="IPR053967">
    <property type="entry name" value="LlgE_F_G-like_D1"/>
</dbReference>
<dbReference type="GO" id="GO:0005198">
    <property type="term" value="F:structural molecule activity"/>
    <property type="evidence" value="ECO:0007669"/>
    <property type="project" value="InterPro"/>
</dbReference>
<dbReference type="Gene3D" id="3.90.1210.10">
    <property type="entry name" value="Antifreeze-like/N-acetylneuraminic acid synthase C-terminal domain"/>
    <property type="match status" value="1"/>
</dbReference>
<evidence type="ECO:0000256" key="7">
    <source>
        <dbReference type="ARBA" id="ARBA00022525"/>
    </source>
</evidence>
<dbReference type="Proteomes" id="UP000601435">
    <property type="component" value="Unassembled WGS sequence"/>
</dbReference>
<dbReference type="GO" id="GO:0006417">
    <property type="term" value="P:regulation of translation"/>
    <property type="evidence" value="ECO:0007669"/>
    <property type="project" value="UniProtKB-KW"/>
</dbReference>
<dbReference type="InterPro" id="IPR046358">
    <property type="entry name" value="Flagellin_C"/>
</dbReference>
<dbReference type="OrthoDB" id="8299981at2759"/>
<name>A0A812MFL6_9DINO</name>
<dbReference type="InterPro" id="IPR053927">
    <property type="entry name" value="FlgK_helical"/>
</dbReference>
<evidence type="ECO:0000313" key="15">
    <source>
        <dbReference type="EMBL" id="CAE7266679.1"/>
    </source>
</evidence>
<dbReference type="NCBIfam" id="NF002469">
    <property type="entry name" value="PRK01712.1"/>
    <property type="match status" value="1"/>
</dbReference>
<dbReference type="PRINTS" id="PR00207">
    <property type="entry name" value="FLAGELLIN"/>
</dbReference>
<accession>A0A812MFL6</accession>
<dbReference type="GO" id="GO:0006109">
    <property type="term" value="P:regulation of carbohydrate metabolic process"/>
    <property type="evidence" value="ECO:0007669"/>
    <property type="project" value="InterPro"/>
</dbReference>
<dbReference type="InterPro" id="IPR002371">
    <property type="entry name" value="FlgK"/>
</dbReference>
<feature type="region of interest" description="Disordered" evidence="13">
    <location>
        <begin position="2874"/>
        <end position="2898"/>
    </location>
</feature>
<feature type="domain" description="SAF" evidence="14">
    <location>
        <begin position="431"/>
        <end position="493"/>
    </location>
</feature>
<dbReference type="PROSITE" id="PS00588">
    <property type="entry name" value="FLAGELLA_BB_ROD"/>
    <property type="match status" value="2"/>
</dbReference>
<dbReference type="Pfam" id="PF00669">
    <property type="entry name" value="Flagellin_N"/>
    <property type="match status" value="3"/>
</dbReference>
<dbReference type="Gene3D" id="1.20.1330.10">
    <property type="entry name" value="f41 fragment of flagellin, N-terminal domain"/>
    <property type="match status" value="5"/>
</dbReference>
<feature type="region of interest" description="Disordered" evidence="13">
    <location>
        <begin position="584"/>
        <end position="603"/>
    </location>
</feature>
<dbReference type="Pfam" id="PF02107">
    <property type="entry name" value="FlgH"/>
    <property type="match status" value="1"/>
</dbReference>